<dbReference type="Gene3D" id="3.90.180.10">
    <property type="entry name" value="Medium-chain alcohol dehydrogenases, catalytic domain"/>
    <property type="match status" value="1"/>
</dbReference>
<dbReference type="SMART" id="SM00829">
    <property type="entry name" value="PKS_ER"/>
    <property type="match status" value="1"/>
</dbReference>
<dbReference type="PANTHER" id="PTHR44154:SF1">
    <property type="entry name" value="QUINONE OXIDOREDUCTASE"/>
    <property type="match status" value="1"/>
</dbReference>
<dbReference type="CDD" id="cd08253">
    <property type="entry name" value="zeta_crystallin"/>
    <property type="match status" value="1"/>
</dbReference>
<sequence>MKAVWYEGFGAASDVLVYGDMPTPDPRPGEVLVRLCATGINPSDVKLRAGARPGATMAFPRIIPHSDGAGVIEAVGDGVDPARVGERVWLWNACWQRAFGTAAEYVALPSHQAVNLPSNTSFSEGACFGIPAMTAWYALYRNGPIEGKTILVTGGAGTVGRYACQMAALGGARVITTVSSEEKADHSGAEDWVNYRENDVAEAVMNLTSGQGVDRIVEVDFAANQQASLELIKPGGAIASYASASEMAPTLQFYPFMFKNVTLHMLIVYQLDPETHARGEAQLAEWLEAGKLSHAVVQSGGLPDIAAAHEKVEAGQKLGTVVVEI</sequence>
<gene>
    <name evidence="3" type="ORF">O2N63_03745</name>
</gene>
<dbReference type="Gene3D" id="3.40.50.720">
    <property type="entry name" value="NAD(P)-binding Rossmann-like Domain"/>
    <property type="match status" value="1"/>
</dbReference>
<dbReference type="InterPro" id="IPR013149">
    <property type="entry name" value="ADH-like_C"/>
</dbReference>
<organism evidence="3 4">
    <name type="scientific">Aliiroseovarius salicola</name>
    <dbReference type="NCBI Taxonomy" id="3009082"/>
    <lineage>
        <taxon>Bacteria</taxon>
        <taxon>Pseudomonadati</taxon>
        <taxon>Pseudomonadota</taxon>
        <taxon>Alphaproteobacteria</taxon>
        <taxon>Rhodobacterales</taxon>
        <taxon>Paracoccaceae</taxon>
        <taxon>Aliiroseovarius</taxon>
    </lineage>
</organism>
<dbReference type="RefSeq" id="WP_271052874.1">
    <property type="nucleotide sequence ID" value="NZ_JAQIIO010000002.1"/>
</dbReference>
<reference evidence="3 4" key="1">
    <citation type="submission" date="2023-01" db="EMBL/GenBank/DDBJ databases">
        <authorList>
            <person name="Yoon J.-W."/>
        </authorList>
    </citation>
    <scope>NUCLEOTIDE SEQUENCE [LARGE SCALE GENOMIC DNA]</scope>
    <source>
        <strain evidence="3 4">KMU-50</strain>
    </source>
</reference>
<evidence type="ECO:0000313" key="3">
    <source>
        <dbReference type="EMBL" id="MDA5093192.1"/>
    </source>
</evidence>
<dbReference type="InterPro" id="IPR051603">
    <property type="entry name" value="Zinc-ADH_QOR/CCCR"/>
</dbReference>
<accession>A0ABT4VY60</accession>
<comment type="caution">
    <text evidence="3">The sequence shown here is derived from an EMBL/GenBank/DDBJ whole genome shotgun (WGS) entry which is preliminary data.</text>
</comment>
<feature type="domain" description="Enoyl reductase (ER)" evidence="2">
    <location>
        <begin position="11"/>
        <end position="323"/>
    </location>
</feature>
<dbReference type="InterPro" id="IPR036291">
    <property type="entry name" value="NAD(P)-bd_dom_sf"/>
</dbReference>
<dbReference type="Proteomes" id="UP001528040">
    <property type="component" value="Unassembled WGS sequence"/>
</dbReference>
<dbReference type="SUPFAM" id="SSF51735">
    <property type="entry name" value="NAD(P)-binding Rossmann-fold domains"/>
    <property type="match status" value="1"/>
</dbReference>
<evidence type="ECO:0000256" key="1">
    <source>
        <dbReference type="ARBA" id="ARBA00022857"/>
    </source>
</evidence>
<keyword evidence="1" id="KW-0521">NADP</keyword>
<dbReference type="InterPro" id="IPR020843">
    <property type="entry name" value="ER"/>
</dbReference>
<dbReference type="PANTHER" id="PTHR44154">
    <property type="entry name" value="QUINONE OXIDOREDUCTASE"/>
    <property type="match status" value="1"/>
</dbReference>
<dbReference type="InterPro" id="IPR013154">
    <property type="entry name" value="ADH-like_N"/>
</dbReference>
<evidence type="ECO:0000313" key="4">
    <source>
        <dbReference type="Proteomes" id="UP001528040"/>
    </source>
</evidence>
<dbReference type="Pfam" id="PF00107">
    <property type="entry name" value="ADH_zinc_N"/>
    <property type="match status" value="1"/>
</dbReference>
<dbReference type="Pfam" id="PF08240">
    <property type="entry name" value="ADH_N"/>
    <property type="match status" value="1"/>
</dbReference>
<name>A0ABT4VY60_9RHOB</name>
<dbReference type="EMBL" id="JAQIIO010000002">
    <property type="protein sequence ID" value="MDA5093192.1"/>
    <property type="molecule type" value="Genomic_DNA"/>
</dbReference>
<dbReference type="SUPFAM" id="SSF50129">
    <property type="entry name" value="GroES-like"/>
    <property type="match status" value="1"/>
</dbReference>
<keyword evidence="4" id="KW-1185">Reference proteome</keyword>
<proteinExistence type="predicted"/>
<protein>
    <submittedName>
        <fullName evidence="3">NADPH:quinone reductase</fullName>
    </submittedName>
</protein>
<evidence type="ECO:0000259" key="2">
    <source>
        <dbReference type="SMART" id="SM00829"/>
    </source>
</evidence>
<dbReference type="InterPro" id="IPR011032">
    <property type="entry name" value="GroES-like_sf"/>
</dbReference>